<dbReference type="AlphaFoldDB" id="A0AAX4JY64"/>
<dbReference type="GO" id="GO:0008408">
    <property type="term" value="F:3'-5' exonuclease activity"/>
    <property type="evidence" value="ECO:0007669"/>
    <property type="project" value="InterPro"/>
</dbReference>
<evidence type="ECO:0000313" key="4">
    <source>
        <dbReference type="EMBL" id="WWC89823.1"/>
    </source>
</evidence>
<accession>A0AAX4JY64</accession>
<evidence type="ECO:0000256" key="1">
    <source>
        <dbReference type="ARBA" id="ARBA00022722"/>
    </source>
</evidence>
<gene>
    <name evidence="4" type="ORF">L201_004751</name>
</gene>
<keyword evidence="2" id="KW-0378">Hydrolase</keyword>
<dbReference type="PANTHER" id="PTHR13620">
    <property type="entry name" value="3-5 EXONUCLEASE"/>
    <property type="match status" value="1"/>
</dbReference>
<dbReference type="GO" id="GO:0006139">
    <property type="term" value="P:nucleobase-containing compound metabolic process"/>
    <property type="evidence" value="ECO:0007669"/>
    <property type="project" value="InterPro"/>
</dbReference>
<dbReference type="GeneID" id="91095421"/>
<sequence>MPSNLKHTIPKAFGRPHQLKKRRLHTKANCSSYHPNDKGTQTVDTPSIVTKCKLVSPCERFDYRNLKPQPELRYISSRQQLQYWIKLLKGKTIGLDVVYVPRTNEMRISNSLLANKPALLQICDENVVLLIHLNQDFATTLPKAVIQLLCDPEITKVGVGIHNDCINLIRAYAGQFDEQNRVVRRPTSVLEIVDVARVIEPSSWPNSARPCLAVFCKRFLGTELDKNIDNHKGSWNDELTEDQMSYAANDVTSSLHIFLEIQRLAKGMGKTINVKELSQPINTPAICQKILATKKS</sequence>
<dbReference type="InterPro" id="IPR002562">
    <property type="entry name" value="3'-5'_exonuclease_dom"/>
</dbReference>
<evidence type="ECO:0000256" key="2">
    <source>
        <dbReference type="ARBA" id="ARBA00022801"/>
    </source>
</evidence>
<dbReference type="GO" id="GO:0005737">
    <property type="term" value="C:cytoplasm"/>
    <property type="evidence" value="ECO:0007669"/>
    <property type="project" value="TreeGrafter"/>
</dbReference>
<name>A0AAX4JY64_9TREE</name>
<dbReference type="Proteomes" id="UP001355207">
    <property type="component" value="Chromosome 6"/>
</dbReference>
<evidence type="ECO:0000259" key="3">
    <source>
        <dbReference type="Pfam" id="PF01612"/>
    </source>
</evidence>
<protein>
    <recommendedName>
        <fullName evidence="3">3'-5' exonuclease domain-containing protein</fullName>
    </recommendedName>
</protein>
<dbReference type="GO" id="GO:0003676">
    <property type="term" value="F:nucleic acid binding"/>
    <property type="evidence" value="ECO:0007669"/>
    <property type="project" value="InterPro"/>
</dbReference>
<proteinExistence type="predicted"/>
<dbReference type="CDD" id="cd06141">
    <property type="entry name" value="WRN_exo"/>
    <property type="match status" value="1"/>
</dbReference>
<dbReference type="InterPro" id="IPR036397">
    <property type="entry name" value="RNaseH_sf"/>
</dbReference>
<dbReference type="RefSeq" id="XP_066076586.1">
    <property type="nucleotide sequence ID" value="XM_066220489.1"/>
</dbReference>
<reference evidence="4 5" key="1">
    <citation type="submission" date="2024-01" db="EMBL/GenBank/DDBJ databases">
        <title>Comparative genomics of Cryptococcus and Kwoniella reveals pathogenesis evolution and contrasting modes of karyotype evolution via chromosome fusion or intercentromeric recombination.</title>
        <authorList>
            <person name="Coelho M.A."/>
            <person name="David-Palma M."/>
            <person name="Shea T."/>
            <person name="Bowers K."/>
            <person name="McGinley-Smith S."/>
            <person name="Mohammad A.W."/>
            <person name="Gnirke A."/>
            <person name="Yurkov A.M."/>
            <person name="Nowrousian M."/>
            <person name="Sun S."/>
            <person name="Cuomo C.A."/>
            <person name="Heitman J."/>
        </authorList>
    </citation>
    <scope>NUCLEOTIDE SEQUENCE [LARGE SCALE GENOMIC DNA]</scope>
    <source>
        <strain evidence="4 5">CBS 6074</strain>
    </source>
</reference>
<keyword evidence="1" id="KW-0540">Nuclease</keyword>
<dbReference type="Gene3D" id="3.30.420.10">
    <property type="entry name" value="Ribonuclease H-like superfamily/Ribonuclease H"/>
    <property type="match status" value="1"/>
</dbReference>
<feature type="domain" description="3'-5' exonuclease" evidence="3">
    <location>
        <begin position="74"/>
        <end position="263"/>
    </location>
</feature>
<dbReference type="PANTHER" id="PTHR13620:SF104">
    <property type="entry name" value="EXONUCLEASE 3'-5' DOMAIN-CONTAINING PROTEIN 2"/>
    <property type="match status" value="1"/>
</dbReference>
<keyword evidence="5" id="KW-1185">Reference proteome</keyword>
<dbReference type="SUPFAM" id="SSF53098">
    <property type="entry name" value="Ribonuclease H-like"/>
    <property type="match status" value="1"/>
</dbReference>
<evidence type="ECO:0000313" key="5">
    <source>
        <dbReference type="Proteomes" id="UP001355207"/>
    </source>
</evidence>
<dbReference type="InterPro" id="IPR051132">
    <property type="entry name" value="3-5_Exonuclease_domain"/>
</dbReference>
<dbReference type="Pfam" id="PF01612">
    <property type="entry name" value="DNA_pol_A_exo1"/>
    <property type="match status" value="1"/>
</dbReference>
<dbReference type="InterPro" id="IPR012337">
    <property type="entry name" value="RNaseH-like_sf"/>
</dbReference>
<dbReference type="GO" id="GO:0005634">
    <property type="term" value="C:nucleus"/>
    <property type="evidence" value="ECO:0007669"/>
    <property type="project" value="TreeGrafter"/>
</dbReference>
<dbReference type="EMBL" id="CP144103">
    <property type="protein sequence ID" value="WWC89823.1"/>
    <property type="molecule type" value="Genomic_DNA"/>
</dbReference>
<organism evidence="4 5">
    <name type="scientific">Kwoniella dendrophila CBS 6074</name>
    <dbReference type="NCBI Taxonomy" id="1295534"/>
    <lineage>
        <taxon>Eukaryota</taxon>
        <taxon>Fungi</taxon>
        <taxon>Dikarya</taxon>
        <taxon>Basidiomycota</taxon>
        <taxon>Agaricomycotina</taxon>
        <taxon>Tremellomycetes</taxon>
        <taxon>Tremellales</taxon>
        <taxon>Cryptococcaceae</taxon>
        <taxon>Kwoniella</taxon>
    </lineage>
</organism>